<evidence type="ECO:0000313" key="2">
    <source>
        <dbReference type="Proteomes" id="UP000030104"/>
    </source>
</evidence>
<reference evidence="1 2" key="1">
    <citation type="journal article" date="2015" name="Mol. Plant Microbe Interact.">
        <title>Genome, transcriptome, and functional analyses of Penicillium expansum provide new insights into secondary metabolism and pathogenicity.</title>
        <authorList>
            <person name="Ballester A.R."/>
            <person name="Marcet-Houben M."/>
            <person name="Levin E."/>
            <person name="Sela N."/>
            <person name="Selma-Lazaro C."/>
            <person name="Carmona L."/>
            <person name="Wisniewski M."/>
            <person name="Droby S."/>
            <person name="Gonzalez-Candelas L."/>
            <person name="Gabaldon T."/>
        </authorList>
    </citation>
    <scope>NUCLEOTIDE SEQUENCE [LARGE SCALE GENOMIC DNA]</scope>
    <source>
        <strain evidence="1 2">PHI-1</strain>
    </source>
</reference>
<keyword evidence="2" id="KW-1185">Reference proteome</keyword>
<sequence length="173" mass="19429">MFEGRSQYLSFHDLCCSAKRACYNNQTGDQQNSPNYSTYHQGSSNLCTLPINIEDTTQPELEYQNQVHELSQNLCNEAVPLLLTNKRPRSEVNSLLENLSPDELDDPIDYTFQGASHGTQQIWTDIETQPVDYAIAYNPAFAELAPCLSAHPFDFSLPPIQSDFDDSGPNFST</sequence>
<gene>
    <name evidence="1" type="ORF">PITC_006940</name>
</gene>
<name>A0A0A2K8V9_PENIT</name>
<accession>A0A0A2K8V9</accession>
<dbReference type="AlphaFoldDB" id="A0A0A2K8V9"/>
<organism evidence="1 2">
    <name type="scientific">Penicillium italicum</name>
    <name type="common">Blue mold</name>
    <dbReference type="NCBI Taxonomy" id="40296"/>
    <lineage>
        <taxon>Eukaryota</taxon>
        <taxon>Fungi</taxon>
        <taxon>Dikarya</taxon>
        <taxon>Ascomycota</taxon>
        <taxon>Pezizomycotina</taxon>
        <taxon>Eurotiomycetes</taxon>
        <taxon>Eurotiomycetidae</taxon>
        <taxon>Eurotiales</taxon>
        <taxon>Aspergillaceae</taxon>
        <taxon>Penicillium</taxon>
    </lineage>
</organism>
<proteinExistence type="predicted"/>
<dbReference type="HOGENOM" id="CLU_1548122_0_0_1"/>
<comment type="caution">
    <text evidence="1">The sequence shown here is derived from an EMBL/GenBank/DDBJ whole genome shotgun (WGS) entry which is preliminary data.</text>
</comment>
<protein>
    <submittedName>
        <fullName evidence="1">Uncharacterized protein</fullName>
    </submittedName>
</protein>
<dbReference type="Proteomes" id="UP000030104">
    <property type="component" value="Unassembled WGS sequence"/>
</dbReference>
<evidence type="ECO:0000313" key="1">
    <source>
        <dbReference type="EMBL" id="KGO64272.1"/>
    </source>
</evidence>
<dbReference type="EMBL" id="JQGA01001592">
    <property type="protein sequence ID" value="KGO64272.1"/>
    <property type="molecule type" value="Genomic_DNA"/>
</dbReference>